<proteinExistence type="predicted"/>
<feature type="compositionally biased region" description="Basic and acidic residues" evidence="1">
    <location>
        <begin position="307"/>
        <end position="317"/>
    </location>
</feature>
<evidence type="ECO:0000313" key="3">
    <source>
        <dbReference type="Proteomes" id="UP000027222"/>
    </source>
</evidence>
<keyword evidence="3" id="KW-1185">Reference proteome</keyword>
<protein>
    <submittedName>
        <fullName evidence="2">Uncharacterized protein</fullName>
    </submittedName>
</protein>
<organism evidence="2 3">
    <name type="scientific">Galerina marginata (strain CBS 339.88)</name>
    <dbReference type="NCBI Taxonomy" id="685588"/>
    <lineage>
        <taxon>Eukaryota</taxon>
        <taxon>Fungi</taxon>
        <taxon>Dikarya</taxon>
        <taxon>Basidiomycota</taxon>
        <taxon>Agaricomycotina</taxon>
        <taxon>Agaricomycetes</taxon>
        <taxon>Agaricomycetidae</taxon>
        <taxon>Agaricales</taxon>
        <taxon>Agaricineae</taxon>
        <taxon>Strophariaceae</taxon>
        <taxon>Galerina</taxon>
    </lineage>
</organism>
<dbReference type="EMBL" id="KL142382">
    <property type="protein sequence ID" value="KDR74920.1"/>
    <property type="molecule type" value="Genomic_DNA"/>
</dbReference>
<dbReference type="HOGENOM" id="CLU_821457_0_0_1"/>
<feature type="region of interest" description="Disordered" evidence="1">
    <location>
        <begin position="1"/>
        <end position="20"/>
    </location>
</feature>
<accession>A0A067SVH3</accession>
<feature type="region of interest" description="Disordered" evidence="1">
    <location>
        <begin position="306"/>
        <end position="338"/>
    </location>
</feature>
<gene>
    <name evidence="2" type="ORF">GALMADRAFT_157440</name>
</gene>
<feature type="compositionally biased region" description="Basic and acidic residues" evidence="1">
    <location>
        <begin position="57"/>
        <end position="71"/>
    </location>
</feature>
<reference evidence="3" key="1">
    <citation type="journal article" date="2014" name="Proc. Natl. Acad. Sci. U.S.A.">
        <title>Extensive sampling of basidiomycete genomes demonstrates inadequacy of the white-rot/brown-rot paradigm for wood decay fungi.</title>
        <authorList>
            <person name="Riley R."/>
            <person name="Salamov A.A."/>
            <person name="Brown D.W."/>
            <person name="Nagy L.G."/>
            <person name="Floudas D."/>
            <person name="Held B.W."/>
            <person name="Levasseur A."/>
            <person name="Lombard V."/>
            <person name="Morin E."/>
            <person name="Otillar R."/>
            <person name="Lindquist E.A."/>
            <person name="Sun H."/>
            <person name="LaButti K.M."/>
            <person name="Schmutz J."/>
            <person name="Jabbour D."/>
            <person name="Luo H."/>
            <person name="Baker S.E."/>
            <person name="Pisabarro A.G."/>
            <person name="Walton J.D."/>
            <person name="Blanchette R.A."/>
            <person name="Henrissat B."/>
            <person name="Martin F."/>
            <person name="Cullen D."/>
            <person name="Hibbett D.S."/>
            <person name="Grigoriev I.V."/>
        </authorList>
    </citation>
    <scope>NUCLEOTIDE SEQUENCE [LARGE SCALE GENOMIC DNA]</scope>
    <source>
        <strain evidence="3">CBS 339.88</strain>
    </source>
</reference>
<dbReference type="OrthoDB" id="3036030at2759"/>
<feature type="compositionally biased region" description="Polar residues" evidence="1">
    <location>
        <begin position="1"/>
        <end position="15"/>
    </location>
</feature>
<name>A0A067SVH3_GALM3</name>
<evidence type="ECO:0000313" key="2">
    <source>
        <dbReference type="EMBL" id="KDR74920.1"/>
    </source>
</evidence>
<evidence type="ECO:0000256" key="1">
    <source>
        <dbReference type="SAM" id="MobiDB-lite"/>
    </source>
</evidence>
<dbReference type="Proteomes" id="UP000027222">
    <property type="component" value="Unassembled WGS sequence"/>
</dbReference>
<sequence length="338" mass="37724">MLNLSLQPSDSSPTRNEMAKALEELHLNNPEGLDDSWDYPIITKASSVTDYCVTRPGPEDSKPQRKKEVALSREGISSLEKEVEDLAEQSQQTVVWIAKHEARLEALRQDALQGIAMGAEQAEAGLYSHQKLLFYEIFNRALQALNDIIMDTNRTSNPGTTIVLSAKEKKDLKKKRLGYITQILPAAAAKNPAARQAAAQHALECLTPNQRELARFCSSSLLSLRKHRNTCQHPQPSKAQAIELLNDPRLYPSSNLSFETKSMQSLIAFIHTSPKRLPLPNSAECDLVDLFGEEIDKTTRQFQKSISDLKKRKERLEPTPGAIEADGSGSRKRKRADN</sequence>
<dbReference type="AlphaFoldDB" id="A0A067SVH3"/>
<feature type="region of interest" description="Disordered" evidence="1">
    <location>
        <begin position="54"/>
        <end position="73"/>
    </location>
</feature>